<name>A0AAV1I530_9CHLO</name>
<evidence type="ECO:0000313" key="4">
    <source>
        <dbReference type="Proteomes" id="UP001314263"/>
    </source>
</evidence>
<comment type="caution">
    <text evidence="3">The sequence shown here is derived from an EMBL/GenBank/DDBJ whole genome shotgun (WGS) entry which is preliminary data.</text>
</comment>
<evidence type="ECO:0000313" key="3">
    <source>
        <dbReference type="EMBL" id="CAK0780548.1"/>
    </source>
</evidence>
<keyword evidence="4" id="KW-1185">Reference proteome</keyword>
<dbReference type="InterPro" id="IPR019734">
    <property type="entry name" value="TPR_rpt"/>
</dbReference>
<dbReference type="GO" id="GO:0005739">
    <property type="term" value="C:mitochondrion"/>
    <property type="evidence" value="ECO:0007669"/>
    <property type="project" value="TreeGrafter"/>
</dbReference>
<keyword evidence="1" id="KW-0802">TPR repeat</keyword>
<organism evidence="3 4">
    <name type="scientific">Coccomyxa viridis</name>
    <dbReference type="NCBI Taxonomy" id="1274662"/>
    <lineage>
        <taxon>Eukaryota</taxon>
        <taxon>Viridiplantae</taxon>
        <taxon>Chlorophyta</taxon>
        <taxon>core chlorophytes</taxon>
        <taxon>Trebouxiophyceae</taxon>
        <taxon>Trebouxiophyceae incertae sedis</taxon>
        <taxon>Coccomyxaceae</taxon>
        <taxon>Coccomyxa</taxon>
    </lineage>
</organism>
<accession>A0AAV1I530</accession>
<evidence type="ECO:0000256" key="1">
    <source>
        <dbReference type="PROSITE-ProRule" id="PRU00339"/>
    </source>
</evidence>
<feature type="region of interest" description="Disordered" evidence="2">
    <location>
        <begin position="283"/>
        <end position="313"/>
    </location>
</feature>
<dbReference type="AlphaFoldDB" id="A0AAV1I530"/>
<feature type="repeat" description="TPR" evidence="1">
    <location>
        <begin position="221"/>
        <end position="254"/>
    </location>
</feature>
<dbReference type="InterPro" id="IPR011990">
    <property type="entry name" value="TPR-like_helical_dom_sf"/>
</dbReference>
<proteinExistence type="predicted"/>
<dbReference type="SUPFAM" id="SSF48452">
    <property type="entry name" value="TPR-like"/>
    <property type="match status" value="1"/>
</dbReference>
<dbReference type="PANTHER" id="PTHR47868:SF2">
    <property type="entry name" value="OS05G0457700 PROTEIN"/>
    <property type="match status" value="1"/>
</dbReference>
<dbReference type="Gene3D" id="1.25.40.10">
    <property type="entry name" value="Tetratricopeptide repeat domain"/>
    <property type="match status" value="1"/>
</dbReference>
<protein>
    <submittedName>
        <fullName evidence="3">Uncharacterized protein</fullName>
    </submittedName>
</protein>
<sequence>MACSMAHTLSRISSTWLIRNFPRDCATKAVAASSNMVEELLQYVFREGGKSSQALDIIKSGLGAQPSAEAGLGTARLHLAMAEVERDQSSWAAAADSAAAASKAARATEPASPEAVVAASQLELAAYASGVLSYLAEGRDFEALDLSQHALDIAHDSFHQHGAEQQRWQALVGSNSLQCLVQHAMGDLNGASTSADVAQALADHTDQRRAGQGQQRDAEIPSALQRIGALRLAMGDYDEATSLFRRAAAGAARALPAGGSSSPGAPLEPSPWALREAAASAVSGPGQASLAQKQWDSAEEPLSEGVTEADNITREKHPRAVPILVQLGHVFARTSRVTLAEGIYRQAARILNLDPSKAFTPVYLAHPSVSAMLAWRYAQLLAALPKRDTETDAWHQLAHEIHSISAEGLQPAIVLEQAYGDLHSLKGQGSPGRGGICDVSSRRVLQYAP</sequence>
<dbReference type="PROSITE" id="PS50005">
    <property type="entry name" value="TPR"/>
    <property type="match status" value="1"/>
</dbReference>
<evidence type="ECO:0000256" key="2">
    <source>
        <dbReference type="SAM" id="MobiDB-lite"/>
    </source>
</evidence>
<dbReference type="PANTHER" id="PTHR47868">
    <property type="entry name" value="OS05G0457700 PROTEIN"/>
    <property type="match status" value="1"/>
</dbReference>
<dbReference type="EMBL" id="CAUYUE010000006">
    <property type="protein sequence ID" value="CAK0780548.1"/>
    <property type="molecule type" value="Genomic_DNA"/>
</dbReference>
<gene>
    <name evidence="3" type="ORF">CVIRNUC_005089</name>
</gene>
<reference evidence="3 4" key="1">
    <citation type="submission" date="2023-10" db="EMBL/GenBank/DDBJ databases">
        <authorList>
            <person name="Maclean D."/>
            <person name="Macfadyen A."/>
        </authorList>
    </citation>
    <scope>NUCLEOTIDE SEQUENCE [LARGE SCALE GENOMIC DNA]</scope>
</reference>
<dbReference type="Proteomes" id="UP001314263">
    <property type="component" value="Unassembled WGS sequence"/>
</dbReference>